<feature type="region of interest" description="Disordered" evidence="1">
    <location>
        <begin position="78"/>
        <end position="98"/>
    </location>
</feature>
<protein>
    <submittedName>
        <fullName evidence="2">10463_t:CDS:1</fullName>
    </submittedName>
</protein>
<organism evidence="2 3">
    <name type="scientific">Gigaspora margarita</name>
    <dbReference type="NCBI Taxonomy" id="4874"/>
    <lineage>
        <taxon>Eukaryota</taxon>
        <taxon>Fungi</taxon>
        <taxon>Fungi incertae sedis</taxon>
        <taxon>Mucoromycota</taxon>
        <taxon>Glomeromycotina</taxon>
        <taxon>Glomeromycetes</taxon>
        <taxon>Diversisporales</taxon>
        <taxon>Gigasporaceae</taxon>
        <taxon>Gigaspora</taxon>
    </lineage>
</organism>
<evidence type="ECO:0000313" key="3">
    <source>
        <dbReference type="Proteomes" id="UP000789901"/>
    </source>
</evidence>
<feature type="compositionally biased region" description="Basic and acidic residues" evidence="1">
    <location>
        <begin position="78"/>
        <end position="89"/>
    </location>
</feature>
<evidence type="ECO:0000256" key="1">
    <source>
        <dbReference type="SAM" id="MobiDB-lite"/>
    </source>
</evidence>
<keyword evidence="3" id="KW-1185">Reference proteome</keyword>
<accession>A0ABN7UBI3</accession>
<dbReference type="Proteomes" id="UP000789901">
    <property type="component" value="Unassembled WGS sequence"/>
</dbReference>
<evidence type="ECO:0000313" key="2">
    <source>
        <dbReference type="EMBL" id="CAG8531239.1"/>
    </source>
</evidence>
<proteinExistence type="predicted"/>
<dbReference type="EMBL" id="CAJVQB010001329">
    <property type="protein sequence ID" value="CAG8531239.1"/>
    <property type="molecule type" value="Genomic_DNA"/>
</dbReference>
<gene>
    <name evidence="2" type="ORF">GMARGA_LOCUS3632</name>
</gene>
<sequence length="174" mass="19895">MGLVLQKRKISINMDRQPIPFVLTLEAYALTLSSFDEKAWNFIALIKLCVKCDFVASTTSAAKCTQCIKRNRDCIFSEGKKRGPRPKDQRNHRRMKSKNNTIHERHIVQPNNELICDLPQDTIKILSEVYPKERLSQIISIFGSTSSHTCPLRNVVADHHCHEGCIVVQNTYNS</sequence>
<comment type="caution">
    <text evidence="2">The sequence shown here is derived from an EMBL/GenBank/DDBJ whole genome shotgun (WGS) entry which is preliminary data.</text>
</comment>
<reference evidence="2 3" key="1">
    <citation type="submission" date="2021-06" db="EMBL/GenBank/DDBJ databases">
        <authorList>
            <person name="Kallberg Y."/>
            <person name="Tangrot J."/>
            <person name="Rosling A."/>
        </authorList>
    </citation>
    <scope>NUCLEOTIDE SEQUENCE [LARGE SCALE GENOMIC DNA]</scope>
    <source>
        <strain evidence="2 3">120-4 pot B 10/14</strain>
    </source>
</reference>
<name>A0ABN7UBI3_GIGMA</name>